<gene>
    <name evidence="2" type="ORF">Ctaglu_02480</name>
</gene>
<reference evidence="2 3" key="1">
    <citation type="submission" date="2018-11" db="EMBL/GenBank/DDBJ databases">
        <title>Genome sequencing and assembly of Clostridium tagluense strain A121.</title>
        <authorList>
            <person name="Murakami T."/>
            <person name="Segawa T."/>
            <person name="Shcherbakova V.A."/>
            <person name="Mori H."/>
            <person name="Yoshimura Y."/>
        </authorList>
    </citation>
    <scope>NUCLEOTIDE SEQUENCE [LARGE SCALE GENOMIC DNA]</scope>
    <source>
        <strain evidence="2 3">A121</strain>
    </source>
</reference>
<keyword evidence="1" id="KW-0812">Transmembrane</keyword>
<dbReference type="AlphaFoldDB" id="A0A401UGF3"/>
<keyword evidence="3" id="KW-1185">Reference proteome</keyword>
<feature type="transmembrane region" description="Helical" evidence="1">
    <location>
        <begin position="38"/>
        <end position="56"/>
    </location>
</feature>
<evidence type="ECO:0000256" key="1">
    <source>
        <dbReference type="SAM" id="Phobius"/>
    </source>
</evidence>
<dbReference type="EMBL" id="BHYK01000001">
    <property type="protein sequence ID" value="GCD08625.1"/>
    <property type="molecule type" value="Genomic_DNA"/>
</dbReference>
<keyword evidence="1" id="KW-0472">Membrane</keyword>
<comment type="caution">
    <text evidence="2">The sequence shown here is derived from an EMBL/GenBank/DDBJ whole genome shotgun (WGS) entry which is preliminary data.</text>
</comment>
<proteinExistence type="predicted"/>
<sequence length="72" mass="8296">MFNDKKIPYIKLIPIILLSFILLRVVNDIEILTTSFSVFISYISSFIWAFGIAYLLNPIMVSIEKNSIQNVL</sequence>
<organism evidence="2 3">
    <name type="scientific">Clostridium tagluense</name>
    <dbReference type="NCBI Taxonomy" id="360422"/>
    <lineage>
        <taxon>Bacteria</taxon>
        <taxon>Bacillati</taxon>
        <taxon>Bacillota</taxon>
        <taxon>Clostridia</taxon>
        <taxon>Eubacteriales</taxon>
        <taxon>Clostridiaceae</taxon>
        <taxon>Clostridium</taxon>
    </lineage>
</organism>
<evidence type="ECO:0000313" key="3">
    <source>
        <dbReference type="Proteomes" id="UP000287872"/>
    </source>
</evidence>
<keyword evidence="1" id="KW-1133">Transmembrane helix</keyword>
<accession>A0A401UGF3</accession>
<evidence type="ECO:0000313" key="2">
    <source>
        <dbReference type="EMBL" id="GCD08625.1"/>
    </source>
</evidence>
<protein>
    <submittedName>
        <fullName evidence="2">Uncharacterized protein</fullName>
    </submittedName>
</protein>
<dbReference type="Proteomes" id="UP000287872">
    <property type="component" value="Unassembled WGS sequence"/>
</dbReference>
<name>A0A401UGF3_9CLOT</name>